<dbReference type="GO" id="GO:0004867">
    <property type="term" value="F:serine-type endopeptidase inhibitor activity"/>
    <property type="evidence" value="ECO:0007669"/>
    <property type="project" value="UniProtKB-KW"/>
</dbReference>
<accession>A0ABM2XDE9</accession>
<dbReference type="PANTHER" id="PTHR14186">
    <property type="entry name" value="INSULIN-LIKE GROWTH FACTOR BINDING PROTEIN-RELATED"/>
    <property type="match status" value="1"/>
</dbReference>
<dbReference type="InterPro" id="IPR000867">
    <property type="entry name" value="IGFBP-like"/>
</dbReference>
<dbReference type="InterPro" id="IPR036179">
    <property type="entry name" value="Ig-like_dom_sf"/>
</dbReference>
<keyword evidence="9" id="KW-1185">Reference proteome</keyword>
<feature type="domain" description="Ig-like" evidence="6">
    <location>
        <begin position="231"/>
        <end position="328"/>
    </location>
</feature>
<keyword evidence="2" id="KW-0964">Secreted</keyword>
<evidence type="ECO:0000256" key="1">
    <source>
        <dbReference type="ARBA" id="ARBA00004613"/>
    </source>
</evidence>
<dbReference type="InterPro" id="IPR013098">
    <property type="entry name" value="Ig_I-set"/>
</dbReference>
<dbReference type="PANTHER" id="PTHR14186:SF21">
    <property type="entry name" value="KAZAL-TYPE SERINE PROTEASE INHIBITOR DOMAIN-CONTAINING PROTEIN 1"/>
    <property type="match status" value="1"/>
</dbReference>
<dbReference type="GeneID" id="101833967"/>
<dbReference type="CDD" id="cd00104">
    <property type="entry name" value="KAZAL_FS"/>
    <property type="match status" value="1"/>
</dbReference>
<comment type="subcellular location">
    <subcellularLocation>
        <location evidence="1">Secreted</location>
    </subcellularLocation>
</comment>
<evidence type="ECO:0000313" key="10">
    <source>
        <dbReference type="RefSeq" id="XP_040599768.1"/>
    </source>
</evidence>
<proteinExistence type="predicted"/>
<evidence type="ECO:0000256" key="4">
    <source>
        <dbReference type="ARBA" id="ARBA00023157"/>
    </source>
</evidence>
<sequence>MRLLVGSKVAGEVQCEKQAFWTRSGEAHLSALALFLTSDLASLSWQGATYALMPRVLTGLPANHAAPTLALPLLLLFLLVLWTPLPVSARRSAGSDYLRRGWLRLLAEGEGCAPCRPEECAAPRGCLAGRVRDACGCCWECANLEGQLCDLDPSANFYGRCGEQLECRLDAGGDLSRGEVPEPLCVCRSQRPLCGSDGRTYAQICRLQETARARPHANLTVVHAGPCESEPQIVSQPHNIWNVTGQDVIFGCEVFAYPMASIEWRKDGLDIQLPGDDPHISVQFRGGPQKFEVTGWLQIQALRPSDEGTYSCLARNALGQVQASATLTVLTLDQLNATGFSQLQSMSLVPEEEAESEEDYY</sequence>
<protein>
    <submittedName>
        <fullName evidence="10">Kazal-type serine protease inhibitor domain-containing protein 1 isoform X1</fullName>
    </submittedName>
</protein>
<evidence type="ECO:0000256" key="5">
    <source>
        <dbReference type="ARBA" id="ARBA00023319"/>
    </source>
</evidence>
<dbReference type="InterPro" id="IPR003598">
    <property type="entry name" value="Ig_sub2"/>
</dbReference>
<dbReference type="Gene3D" id="2.60.40.10">
    <property type="entry name" value="Immunoglobulins"/>
    <property type="match status" value="1"/>
</dbReference>
<dbReference type="Gene3D" id="3.30.60.30">
    <property type="match status" value="1"/>
</dbReference>
<reference evidence="10" key="1">
    <citation type="submission" date="2025-08" db="UniProtKB">
        <authorList>
            <consortium name="RefSeq"/>
        </authorList>
    </citation>
    <scope>IDENTIFICATION</scope>
    <source>
        <tissue evidence="10">Liver</tissue>
    </source>
</reference>
<dbReference type="SUPFAM" id="SSF57184">
    <property type="entry name" value="Growth factor receptor domain"/>
    <property type="match status" value="1"/>
</dbReference>
<dbReference type="SUPFAM" id="SSF48726">
    <property type="entry name" value="Immunoglobulin"/>
    <property type="match status" value="1"/>
</dbReference>
<organism evidence="9 10">
    <name type="scientific">Mesocricetus auratus</name>
    <name type="common">Golden hamster</name>
    <dbReference type="NCBI Taxonomy" id="10036"/>
    <lineage>
        <taxon>Eukaryota</taxon>
        <taxon>Metazoa</taxon>
        <taxon>Chordata</taxon>
        <taxon>Craniata</taxon>
        <taxon>Vertebrata</taxon>
        <taxon>Euteleostomi</taxon>
        <taxon>Mammalia</taxon>
        <taxon>Eutheria</taxon>
        <taxon>Euarchontoglires</taxon>
        <taxon>Glires</taxon>
        <taxon>Rodentia</taxon>
        <taxon>Myomorpha</taxon>
        <taxon>Muroidea</taxon>
        <taxon>Cricetidae</taxon>
        <taxon>Cricetinae</taxon>
        <taxon>Mesocricetus</taxon>
    </lineage>
</organism>
<dbReference type="SMART" id="SM00280">
    <property type="entry name" value="KAZAL"/>
    <property type="match status" value="1"/>
</dbReference>
<evidence type="ECO:0000259" key="6">
    <source>
        <dbReference type="PROSITE" id="PS50835"/>
    </source>
</evidence>
<dbReference type="InterPro" id="IPR002350">
    <property type="entry name" value="Kazal_dom"/>
</dbReference>
<evidence type="ECO:0000256" key="3">
    <source>
        <dbReference type="ARBA" id="ARBA00022729"/>
    </source>
</evidence>
<keyword evidence="3" id="KW-0732">Signal</keyword>
<dbReference type="InterPro" id="IPR011390">
    <property type="entry name" value="IGFBP_rP_mac25"/>
</dbReference>
<dbReference type="PROSITE" id="PS50835">
    <property type="entry name" value="IG_LIKE"/>
    <property type="match status" value="1"/>
</dbReference>
<dbReference type="Pfam" id="PF00219">
    <property type="entry name" value="IGFBP"/>
    <property type="match status" value="1"/>
</dbReference>
<dbReference type="InterPro" id="IPR003599">
    <property type="entry name" value="Ig_sub"/>
</dbReference>
<keyword evidence="10" id="KW-0722">Serine protease inhibitor</keyword>
<evidence type="ECO:0000313" key="9">
    <source>
        <dbReference type="Proteomes" id="UP000886700"/>
    </source>
</evidence>
<dbReference type="Pfam" id="PF07648">
    <property type="entry name" value="Kazal_2"/>
    <property type="match status" value="1"/>
</dbReference>
<keyword evidence="4" id="KW-1015">Disulfide bond</keyword>
<dbReference type="InterPro" id="IPR009030">
    <property type="entry name" value="Growth_fac_rcpt_cys_sf"/>
</dbReference>
<dbReference type="RefSeq" id="XP_040599768.1">
    <property type="nucleotide sequence ID" value="XM_040743834.1"/>
</dbReference>
<feature type="domain" description="Kazal-like" evidence="8">
    <location>
        <begin position="179"/>
        <end position="229"/>
    </location>
</feature>
<keyword evidence="5" id="KW-0393">Immunoglobulin domain</keyword>
<dbReference type="SMART" id="SM00408">
    <property type="entry name" value="IGc2"/>
    <property type="match status" value="1"/>
</dbReference>
<dbReference type="Pfam" id="PF07679">
    <property type="entry name" value="I-set"/>
    <property type="match status" value="1"/>
</dbReference>
<dbReference type="InterPro" id="IPR036058">
    <property type="entry name" value="Kazal_dom_sf"/>
</dbReference>
<dbReference type="InterPro" id="IPR013783">
    <property type="entry name" value="Ig-like_fold"/>
</dbReference>
<keyword evidence="10" id="KW-0646">Protease inhibitor</keyword>
<evidence type="ECO:0000256" key="2">
    <source>
        <dbReference type="ARBA" id="ARBA00022525"/>
    </source>
</evidence>
<dbReference type="Gene3D" id="4.10.40.20">
    <property type="match status" value="1"/>
</dbReference>
<gene>
    <name evidence="10" type="primary">Kazald1</name>
</gene>
<dbReference type="PROSITE" id="PS51465">
    <property type="entry name" value="KAZAL_2"/>
    <property type="match status" value="1"/>
</dbReference>
<name>A0ABM2XDE9_MESAU</name>
<dbReference type="InterPro" id="IPR007110">
    <property type="entry name" value="Ig-like_dom"/>
</dbReference>
<dbReference type="PROSITE" id="PS51323">
    <property type="entry name" value="IGFBP_N_2"/>
    <property type="match status" value="1"/>
</dbReference>
<evidence type="ECO:0000259" key="8">
    <source>
        <dbReference type="PROSITE" id="PS51465"/>
    </source>
</evidence>
<dbReference type="Proteomes" id="UP000886700">
    <property type="component" value="Unplaced"/>
</dbReference>
<feature type="domain" description="IGFBP N-terminal" evidence="7">
    <location>
        <begin position="108"/>
        <end position="188"/>
    </location>
</feature>
<dbReference type="SUPFAM" id="SSF100895">
    <property type="entry name" value="Kazal-type serine protease inhibitors"/>
    <property type="match status" value="1"/>
</dbReference>
<evidence type="ECO:0000259" key="7">
    <source>
        <dbReference type="PROSITE" id="PS51323"/>
    </source>
</evidence>
<dbReference type="SMART" id="SM00409">
    <property type="entry name" value="IG"/>
    <property type="match status" value="1"/>
</dbReference>